<evidence type="ECO:0000313" key="3">
    <source>
        <dbReference type="Proteomes" id="UP000826656"/>
    </source>
</evidence>
<name>A0ABQ7UFH4_SOLTU</name>
<proteinExistence type="predicted"/>
<accession>A0ABQ7UFH4</accession>
<dbReference type="Proteomes" id="UP000826656">
    <property type="component" value="Unassembled WGS sequence"/>
</dbReference>
<feature type="region of interest" description="Disordered" evidence="1">
    <location>
        <begin position="231"/>
        <end position="250"/>
    </location>
</feature>
<protein>
    <submittedName>
        <fullName evidence="2">Uncharacterized protein</fullName>
    </submittedName>
</protein>
<organism evidence="2 3">
    <name type="scientific">Solanum tuberosum</name>
    <name type="common">Potato</name>
    <dbReference type="NCBI Taxonomy" id="4113"/>
    <lineage>
        <taxon>Eukaryota</taxon>
        <taxon>Viridiplantae</taxon>
        <taxon>Streptophyta</taxon>
        <taxon>Embryophyta</taxon>
        <taxon>Tracheophyta</taxon>
        <taxon>Spermatophyta</taxon>
        <taxon>Magnoliopsida</taxon>
        <taxon>eudicotyledons</taxon>
        <taxon>Gunneridae</taxon>
        <taxon>Pentapetalae</taxon>
        <taxon>asterids</taxon>
        <taxon>lamiids</taxon>
        <taxon>Solanales</taxon>
        <taxon>Solanaceae</taxon>
        <taxon>Solanoideae</taxon>
        <taxon>Solaneae</taxon>
        <taxon>Solanum</taxon>
    </lineage>
</organism>
<evidence type="ECO:0000256" key="1">
    <source>
        <dbReference type="SAM" id="MobiDB-lite"/>
    </source>
</evidence>
<dbReference type="EMBL" id="JAIVGD010000019">
    <property type="protein sequence ID" value="KAH0748370.1"/>
    <property type="molecule type" value="Genomic_DNA"/>
</dbReference>
<comment type="caution">
    <text evidence="2">The sequence shown here is derived from an EMBL/GenBank/DDBJ whole genome shotgun (WGS) entry which is preliminary data.</text>
</comment>
<gene>
    <name evidence="2" type="ORF">KY290_027602</name>
</gene>
<keyword evidence="3" id="KW-1185">Reference proteome</keyword>
<reference evidence="2 3" key="1">
    <citation type="journal article" date="2021" name="bioRxiv">
        <title>Chromosome-scale and haplotype-resolved genome assembly of a tetraploid potato cultivar.</title>
        <authorList>
            <person name="Sun H."/>
            <person name="Jiao W.-B."/>
            <person name="Krause K."/>
            <person name="Campoy J.A."/>
            <person name="Goel M."/>
            <person name="Folz-Donahue K."/>
            <person name="Kukat C."/>
            <person name="Huettel B."/>
            <person name="Schneeberger K."/>
        </authorList>
    </citation>
    <scope>NUCLEOTIDE SEQUENCE [LARGE SCALE GENOMIC DNA]</scope>
    <source>
        <strain evidence="2">SolTubOtavaFocal</strain>
        <tissue evidence="2">Leaves</tissue>
    </source>
</reference>
<sequence>MVDFPQKVDTPQYTIKGNPYDQADYKHPVLIEFFPDLQFRTKLFGSAILGRDLIIGFDIFTQLKDRLEIRTRGITFRQQFKPYKSMSKLFQISDEEEKVFKKYGGSILKPFGVHPEYPYCHMFILIFPKNAYGYSGTYVSSITFLWSSSATCLGILIESNQPYKNFYCGSDHEVGGLIASKIPMRSKLDQQFPYIGSFRSLFCPWKMNITKLKELSSSKIGVSQNKYGRRNGLNGTTRITIPTRRKSDKL</sequence>
<evidence type="ECO:0000313" key="2">
    <source>
        <dbReference type="EMBL" id="KAH0748370.1"/>
    </source>
</evidence>